<feature type="compositionally biased region" description="Low complexity" evidence="1">
    <location>
        <begin position="55"/>
        <end position="69"/>
    </location>
</feature>
<dbReference type="Proteomes" id="UP000019804">
    <property type="component" value="Unassembled WGS sequence"/>
</dbReference>
<feature type="region of interest" description="Disordered" evidence="1">
    <location>
        <begin position="271"/>
        <end position="342"/>
    </location>
</feature>
<feature type="region of interest" description="Disordered" evidence="1">
    <location>
        <begin position="354"/>
        <end position="409"/>
    </location>
</feature>
<evidence type="ECO:0000259" key="2">
    <source>
        <dbReference type="Pfam" id="PF25318"/>
    </source>
</evidence>
<dbReference type="RefSeq" id="XP_040641954.1">
    <property type="nucleotide sequence ID" value="XM_040785363.1"/>
</dbReference>
<feature type="compositionally biased region" description="Low complexity" evidence="1">
    <location>
        <begin position="383"/>
        <end position="402"/>
    </location>
</feature>
<dbReference type="STRING" id="1388766.A0A017SN79"/>
<dbReference type="Pfam" id="PF25318">
    <property type="entry name" value="WHD_GDS1"/>
    <property type="match status" value="1"/>
</dbReference>
<feature type="region of interest" description="Disordered" evidence="1">
    <location>
        <begin position="1"/>
        <end position="94"/>
    </location>
</feature>
<feature type="compositionally biased region" description="Polar residues" evidence="1">
    <location>
        <begin position="359"/>
        <end position="369"/>
    </location>
</feature>
<dbReference type="GeneID" id="63700487"/>
<dbReference type="EMBL" id="KK088414">
    <property type="protein sequence ID" value="EYE98266.1"/>
    <property type="molecule type" value="Genomic_DNA"/>
</dbReference>
<feature type="compositionally biased region" description="Low complexity" evidence="1">
    <location>
        <begin position="20"/>
        <end position="36"/>
    </location>
</feature>
<dbReference type="AlphaFoldDB" id="A0A017SN79"/>
<evidence type="ECO:0000313" key="3">
    <source>
        <dbReference type="EMBL" id="EYE98266.1"/>
    </source>
</evidence>
<gene>
    <name evidence="3" type="ORF">EURHEDRAFT_473103</name>
</gene>
<proteinExistence type="predicted"/>
<name>A0A017SN79_ASPRC</name>
<feature type="region of interest" description="Disordered" evidence="1">
    <location>
        <begin position="223"/>
        <end position="256"/>
    </location>
</feature>
<feature type="compositionally biased region" description="Basic and acidic residues" evidence="1">
    <location>
        <begin position="241"/>
        <end position="256"/>
    </location>
</feature>
<organism evidence="3 4">
    <name type="scientific">Aspergillus ruber (strain CBS 135680)</name>
    <dbReference type="NCBI Taxonomy" id="1388766"/>
    <lineage>
        <taxon>Eukaryota</taxon>
        <taxon>Fungi</taxon>
        <taxon>Dikarya</taxon>
        <taxon>Ascomycota</taxon>
        <taxon>Pezizomycotina</taxon>
        <taxon>Eurotiomycetes</taxon>
        <taxon>Eurotiomycetidae</taxon>
        <taxon>Eurotiales</taxon>
        <taxon>Aspergillaceae</taxon>
        <taxon>Aspergillus</taxon>
        <taxon>Aspergillus subgen. Aspergillus</taxon>
    </lineage>
</organism>
<reference evidence="4" key="1">
    <citation type="journal article" date="2014" name="Nat. Commun.">
        <title>Genomic adaptations of the halophilic Dead Sea filamentous fungus Eurotium rubrum.</title>
        <authorList>
            <person name="Kis-Papo T."/>
            <person name="Weig A.R."/>
            <person name="Riley R."/>
            <person name="Persoh D."/>
            <person name="Salamov A."/>
            <person name="Sun H."/>
            <person name="Lipzen A."/>
            <person name="Wasser S.P."/>
            <person name="Rambold G."/>
            <person name="Grigoriev I.V."/>
            <person name="Nevo E."/>
        </authorList>
    </citation>
    <scope>NUCLEOTIDE SEQUENCE [LARGE SCALE GENOMIC DNA]</scope>
    <source>
        <strain evidence="4">CBS 135680</strain>
    </source>
</reference>
<protein>
    <recommendedName>
        <fullName evidence="2">GDS1 winged helix domain-containing protein</fullName>
    </recommendedName>
</protein>
<evidence type="ECO:0000313" key="4">
    <source>
        <dbReference type="Proteomes" id="UP000019804"/>
    </source>
</evidence>
<keyword evidence="4" id="KW-1185">Reference proteome</keyword>
<accession>A0A017SN79</accession>
<feature type="compositionally biased region" description="Polar residues" evidence="1">
    <location>
        <begin position="297"/>
        <end position="306"/>
    </location>
</feature>
<evidence type="ECO:0000256" key="1">
    <source>
        <dbReference type="SAM" id="MobiDB-lite"/>
    </source>
</evidence>
<sequence>MPYNTRRKSLSLPSLGIHLPSSSRRSPSISSAKIPSTGDHQQLPPSKKVKRSHDSLSLSPEPSSSQQSPAVRAATWEHTPPPSPMDDGLAPRIDTEGINDDIVVGVIHQLEKTANRPHLVKELAAILYTLNDNVANSANPAALLSSRLSAYMKRSWSALAPCPIAKELIPVHPRKVYYYLTTMQRQPLPENSDDIMIPSGMVGKQMTPSVTSVDQDDEDVFARQRSPSPEVDLSSPDFDDEHINLHGRPDGAARSGSDFHAHMRLMHSHRAASPPLEGDEKEFTQTASAVRERASEQKASQGQTGVARSGISEGLSQMDGMNVSTSNSHLDDSPSSSFSSDRVSDDFDYGDYFSHSGALDQQSPASKQQKGQDDDAACAFLGTSPSPSLTSVASSLSSNTPSDAGLDTEDCPQIALPEVAHVSPLKRSIDMLNSGLPDVDIKMSDLAESEDKVAIKARPSSIMDVDTAFDSWRELQSPETVEVDELDEMFGEI</sequence>
<feature type="domain" description="GDS1 winged helix" evidence="2">
    <location>
        <begin position="93"/>
        <end position="187"/>
    </location>
</feature>
<dbReference type="OrthoDB" id="4150221at2759"/>
<dbReference type="InterPro" id="IPR057511">
    <property type="entry name" value="WH_GDS1"/>
</dbReference>
<feature type="compositionally biased region" description="Low complexity" evidence="1">
    <location>
        <begin position="324"/>
        <end position="341"/>
    </location>
</feature>
<dbReference type="HOGENOM" id="CLU_036462_1_0_1"/>